<gene>
    <name evidence="2" type="primary">nad6</name>
    <name evidence="2" type="ORF">NEOLI_006018</name>
</gene>
<feature type="non-terminal residue" evidence="2">
    <location>
        <position position="112"/>
    </location>
</feature>
<feature type="transmembrane region" description="Helical" evidence="1">
    <location>
        <begin position="39"/>
        <end position="58"/>
    </location>
</feature>
<dbReference type="AlphaFoldDB" id="A0A1U7LGF5"/>
<comment type="similarity">
    <text evidence="1">Belongs to the complex I subunit 6 family.</text>
</comment>
<dbReference type="EMBL" id="LXFE01004511">
    <property type="protein sequence ID" value="OLL21611.1"/>
    <property type="molecule type" value="Genomic_DNA"/>
</dbReference>
<dbReference type="InterPro" id="IPR001457">
    <property type="entry name" value="NADH_UbQ/plastoQ_OxRdtase_su6"/>
</dbReference>
<dbReference type="Gene3D" id="1.20.120.1200">
    <property type="entry name" value="NADH-ubiquinone/plastoquinone oxidoreductase chain 6, subunit NuoJ"/>
    <property type="match status" value="1"/>
</dbReference>
<keyword evidence="1" id="KW-0472">Membrane</keyword>
<geneLocation type="mitochondrion" evidence="2"/>
<keyword evidence="1" id="KW-0679">Respiratory chain</keyword>
<name>A0A1U7LGF5_NEOID</name>
<evidence type="ECO:0000256" key="1">
    <source>
        <dbReference type="RuleBase" id="RU004430"/>
    </source>
</evidence>
<dbReference type="OrthoDB" id="10050457at2759"/>
<dbReference type="GO" id="GO:0008137">
    <property type="term" value="F:NADH dehydrogenase (ubiquinone) activity"/>
    <property type="evidence" value="ECO:0007669"/>
    <property type="project" value="UniProtKB-UniRule"/>
</dbReference>
<feature type="transmembrane region" description="Helical" evidence="1">
    <location>
        <begin position="12"/>
        <end position="33"/>
    </location>
</feature>
<dbReference type="Proteomes" id="UP000186594">
    <property type="component" value="Unassembled WGS sequence"/>
</dbReference>
<dbReference type="GO" id="GO:0031966">
    <property type="term" value="C:mitochondrial membrane"/>
    <property type="evidence" value="ECO:0007669"/>
    <property type="project" value="UniProtKB-SubCell"/>
</dbReference>
<keyword evidence="1" id="KW-1278">Translocase</keyword>
<protein>
    <recommendedName>
        <fullName evidence="1">NADH-ubiquinone oxidoreductase chain 6</fullName>
        <ecNumber evidence="1">7.1.1.2</ecNumber>
    </recommendedName>
</protein>
<accession>A0A1U7LGF5</accession>
<evidence type="ECO:0000313" key="3">
    <source>
        <dbReference type="Proteomes" id="UP000186594"/>
    </source>
</evidence>
<reference evidence="2 3" key="1">
    <citation type="submission" date="2016-04" db="EMBL/GenBank/DDBJ databases">
        <title>Evolutionary innovation and constraint leading to complex multicellularity in the Ascomycota.</title>
        <authorList>
            <person name="Cisse O."/>
            <person name="Nguyen A."/>
            <person name="Hewitt D.A."/>
            <person name="Jedd G."/>
            <person name="Stajich J.E."/>
        </authorList>
    </citation>
    <scope>NUCLEOTIDE SEQUENCE [LARGE SCALE GENOMIC DNA]</scope>
    <source>
        <strain evidence="2 3">DAH-3</strain>
    </source>
</reference>
<comment type="subcellular location">
    <subcellularLocation>
        <location evidence="1">Mitochondrion membrane</location>
        <topology evidence="1">Multi-pass membrane protein</topology>
    </subcellularLocation>
</comment>
<dbReference type="PANTHER" id="PTHR33269:SF17">
    <property type="entry name" value="NADH-UBIQUINONE OXIDOREDUCTASE CHAIN 6"/>
    <property type="match status" value="1"/>
</dbReference>
<keyword evidence="1" id="KW-0813">Transport</keyword>
<keyword evidence="1" id="KW-0812">Transmembrane</keyword>
<organism evidence="2 3">
    <name type="scientific">Neolecta irregularis (strain DAH-3)</name>
    <dbReference type="NCBI Taxonomy" id="1198029"/>
    <lineage>
        <taxon>Eukaryota</taxon>
        <taxon>Fungi</taxon>
        <taxon>Dikarya</taxon>
        <taxon>Ascomycota</taxon>
        <taxon>Taphrinomycotina</taxon>
        <taxon>Neolectales</taxon>
        <taxon>Neolectaceae</taxon>
        <taxon>Neolecta</taxon>
    </lineage>
</organism>
<keyword evidence="1" id="KW-0249">Electron transport</keyword>
<comment type="caution">
    <text evidence="2">The sequence shown here is derived from an EMBL/GenBank/DDBJ whole genome shotgun (WGS) entry which is preliminary data.</text>
</comment>
<dbReference type="PANTHER" id="PTHR33269">
    <property type="entry name" value="NADH-UBIQUINONE OXIDOREDUCTASE CHAIN 6"/>
    <property type="match status" value="1"/>
</dbReference>
<comment type="catalytic activity">
    <reaction evidence="1">
        <text>a ubiquinone + NADH + 5 H(+)(in) = a ubiquinol + NAD(+) + 4 H(+)(out)</text>
        <dbReference type="Rhea" id="RHEA:29091"/>
        <dbReference type="Rhea" id="RHEA-COMP:9565"/>
        <dbReference type="Rhea" id="RHEA-COMP:9566"/>
        <dbReference type="ChEBI" id="CHEBI:15378"/>
        <dbReference type="ChEBI" id="CHEBI:16389"/>
        <dbReference type="ChEBI" id="CHEBI:17976"/>
        <dbReference type="ChEBI" id="CHEBI:57540"/>
        <dbReference type="ChEBI" id="CHEBI:57945"/>
        <dbReference type="EC" id="7.1.1.2"/>
    </reaction>
</comment>
<dbReference type="InterPro" id="IPR042106">
    <property type="entry name" value="Nuo/plastoQ_OxRdtase_6_NuoJ"/>
</dbReference>
<proteinExistence type="inferred from homology"/>
<sequence length="112" mass="12250">MITSKNPVISVLYLIALFINVAGYLILLGIHFIGLAYLIVYVGAIAILFIFVIMLMNIKLSELYTKDNTNSFPLGLVVGLSFLYPIYNQIVKTIGSSVSAFIDNNKNEEGGG</sequence>
<dbReference type="EC" id="7.1.1.2" evidence="1"/>
<dbReference type="Pfam" id="PF00499">
    <property type="entry name" value="Oxidored_q3"/>
    <property type="match status" value="1"/>
</dbReference>
<feature type="transmembrane region" description="Helical" evidence="1">
    <location>
        <begin position="70"/>
        <end position="87"/>
    </location>
</feature>
<evidence type="ECO:0000313" key="2">
    <source>
        <dbReference type="EMBL" id="OLL21611.1"/>
    </source>
</evidence>
<dbReference type="STRING" id="1198029.A0A1U7LGF5"/>
<keyword evidence="3" id="KW-1185">Reference proteome</keyword>
<keyword evidence="1 2" id="KW-0496">Mitochondrion</keyword>
<comment type="function">
    <text evidence="1">Core subunit of the mitochondrial membrane respiratory chain NADH dehydrogenase (Complex I) which catalyzes electron transfer from NADH through the respiratory chain, using ubiquinone as an electron acceptor. Essential for the catalytic activity and assembly of complex I.</text>
</comment>
<keyword evidence="1" id="KW-1133">Transmembrane helix</keyword>
<keyword evidence="1" id="KW-0520">NAD</keyword>
<keyword evidence="1" id="KW-0830">Ubiquinone</keyword>